<evidence type="ECO:0000256" key="6">
    <source>
        <dbReference type="ARBA" id="ARBA00034754"/>
    </source>
</evidence>
<keyword evidence="4" id="KW-0235">DNA replication</keyword>
<dbReference type="GO" id="GO:0006261">
    <property type="term" value="P:DNA-templated DNA replication"/>
    <property type="evidence" value="ECO:0007669"/>
    <property type="project" value="TreeGrafter"/>
</dbReference>
<accession>A0A1G1WJR0</accession>
<dbReference type="InterPro" id="IPR005790">
    <property type="entry name" value="DNA_polIII_delta"/>
</dbReference>
<comment type="caution">
    <text evidence="9">The sequence shown here is derived from an EMBL/GenBank/DDBJ whole genome shotgun (WGS) entry which is preliminary data.</text>
</comment>
<evidence type="ECO:0000259" key="8">
    <source>
        <dbReference type="Pfam" id="PF21694"/>
    </source>
</evidence>
<comment type="similarity">
    <text evidence="6">Belongs to the DNA polymerase HolA subunit family.</text>
</comment>
<organism evidence="9 10">
    <name type="scientific">Candidatus Woykebacteria bacterium RBG_19FT_COMBO_43_10</name>
    <dbReference type="NCBI Taxonomy" id="1802598"/>
    <lineage>
        <taxon>Bacteria</taxon>
        <taxon>Candidatus Woykeibacteriota</taxon>
    </lineage>
</organism>
<dbReference type="PANTHER" id="PTHR34388">
    <property type="entry name" value="DNA POLYMERASE III SUBUNIT DELTA"/>
    <property type="match status" value="1"/>
</dbReference>
<evidence type="ECO:0000256" key="7">
    <source>
        <dbReference type="ARBA" id="ARBA00049244"/>
    </source>
</evidence>
<dbReference type="Gene3D" id="1.20.272.10">
    <property type="match status" value="1"/>
</dbReference>
<protein>
    <recommendedName>
        <fullName evidence="1">DNA-directed DNA polymerase</fullName>
        <ecNumber evidence="1">2.7.7.7</ecNumber>
    </recommendedName>
</protein>
<evidence type="ECO:0000313" key="10">
    <source>
        <dbReference type="Proteomes" id="UP000176645"/>
    </source>
</evidence>
<evidence type="ECO:0000256" key="4">
    <source>
        <dbReference type="ARBA" id="ARBA00022705"/>
    </source>
</evidence>
<evidence type="ECO:0000256" key="3">
    <source>
        <dbReference type="ARBA" id="ARBA00022695"/>
    </source>
</evidence>
<dbReference type="EC" id="2.7.7.7" evidence="1"/>
<dbReference type="AlphaFoldDB" id="A0A1G1WJR0"/>
<dbReference type="GO" id="GO:0003887">
    <property type="term" value="F:DNA-directed DNA polymerase activity"/>
    <property type="evidence" value="ECO:0007669"/>
    <property type="project" value="UniProtKB-KW"/>
</dbReference>
<dbReference type="PANTHER" id="PTHR34388:SF1">
    <property type="entry name" value="DNA POLYMERASE III SUBUNIT DELTA"/>
    <property type="match status" value="1"/>
</dbReference>
<keyword evidence="5" id="KW-0239">DNA-directed DNA polymerase</keyword>
<evidence type="ECO:0000256" key="5">
    <source>
        <dbReference type="ARBA" id="ARBA00022932"/>
    </source>
</evidence>
<proteinExistence type="inferred from homology"/>
<comment type="catalytic activity">
    <reaction evidence="7">
        <text>DNA(n) + a 2'-deoxyribonucleoside 5'-triphosphate = DNA(n+1) + diphosphate</text>
        <dbReference type="Rhea" id="RHEA:22508"/>
        <dbReference type="Rhea" id="RHEA-COMP:17339"/>
        <dbReference type="Rhea" id="RHEA-COMP:17340"/>
        <dbReference type="ChEBI" id="CHEBI:33019"/>
        <dbReference type="ChEBI" id="CHEBI:61560"/>
        <dbReference type="ChEBI" id="CHEBI:173112"/>
        <dbReference type="EC" id="2.7.7.7"/>
    </reaction>
</comment>
<dbReference type="InterPro" id="IPR008921">
    <property type="entry name" value="DNA_pol3_clamp-load_cplx_C"/>
</dbReference>
<dbReference type="SUPFAM" id="SSF48019">
    <property type="entry name" value="post-AAA+ oligomerization domain-like"/>
    <property type="match status" value="1"/>
</dbReference>
<feature type="domain" description="DNA polymerase III delta subunit-like C-terminal" evidence="8">
    <location>
        <begin position="107"/>
        <end position="212"/>
    </location>
</feature>
<evidence type="ECO:0000256" key="1">
    <source>
        <dbReference type="ARBA" id="ARBA00012417"/>
    </source>
</evidence>
<gene>
    <name evidence="9" type="ORF">A2Z42_01685</name>
</gene>
<keyword evidence="3" id="KW-0548">Nucleotidyltransferase</keyword>
<dbReference type="GO" id="GO:0003677">
    <property type="term" value="F:DNA binding"/>
    <property type="evidence" value="ECO:0007669"/>
    <property type="project" value="InterPro"/>
</dbReference>
<keyword evidence="2" id="KW-0808">Transferase</keyword>
<dbReference type="InterPro" id="IPR048466">
    <property type="entry name" value="DNA_pol3_delta-like_C"/>
</dbReference>
<evidence type="ECO:0000256" key="2">
    <source>
        <dbReference type="ARBA" id="ARBA00022679"/>
    </source>
</evidence>
<evidence type="ECO:0000313" key="9">
    <source>
        <dbReference type="EMBL" id="OGY27467.1"/>
    </source>
</evidence>
<dbReference type="GO" id="GO:0009360">
    <property type="term" value="C:DNA polymerase III complex"/>
    <property type="evidence" value="ECO:0007669"/>
    <property type="project" value="TreeGrafter"/>
</dbReference>
<dbReference type="EMBL" id="MHCU01000035">
    <property type="protein sequence ID" value="OGY27467.1"/>
    <property type="molecule type" value="Genomic_DNA"/>
</dbReference>
<dbReference type="Pfam" id="PF21694">
    <property type="entry name" value="DNA_pol3_delta_C"/>
    <property type="match status" value="1"/>
</dbReference>
<sequence>MIYLIHGQNQVDSRRFLSKLKSNYQNIESISGKHLTGDELKRTLPKFSHSLFGDKSALLIEGFKGEWPIIPTKLPEGLDIILWAEDKVELGKVEVKNFLFHRITKATVFKLADAILFKREKEALMLAAELISTKEPNEKIIGALGRGFYLVYCAKEDTLTGSQLATFAQKKITDQSKLWSKIGLKKALIYLLWSDVALKEGAKANLVFTSFVSRVAVT</sequence>
<name>A0A1G1WJR0_9BACT</name>
<dbReference type="Proteomes" id="UP000176645">
    <property type="component" value="Unassembled WGS sequence"/>
</dbReference>
<reference evidence="9 10" key="1">
    <citation type="journal article" date="2016" name="Nat. Commun.">
        <title>Thousands of microbial genomes shed light on interconnected biogeochemical processes in an aquifer system.</title>
        <authorList>
            <person name="Anantharaman K."/>
            <person name="Brown C.T."/>
            <person name="Hug L.A."/>
            <person name="Sharon I."/>
            <person name="Castelle C.J."/>
            <person name="Probst A.J."/>
            <person name="Thomas B.C."/>
            <person name="Singh A."/>
            <person name="Wilkins M.J."/>
            <person name="Karaoz U."/>
            <person name="Brodie E.L."/>
            <person name="Williams K.H."/>
            <person name="Hubbard S.S."/>
            <person name="Banfield J.F."/>
        </authorList>
    </citation>
    <scope>NUCLEOTIDE SEQUENCE [LARGE SCALE GENOMIC DNA]</scope>
</reference>